<keyword evidence="6" id="KW-1185">Reference proteome</keyword>
<evidence type="ECO:0000256" key="3">
    <source>
        <dbReference type="ARBA" id="ARBA00022840"/>
    </source>
</evidence>
<evidence type="ECO:0000259" key="4">
    <source>
        <dbReference type="PROSITE" id="PS50893"/>
    </source>
</evidence>
<dbReference type="InterPro" id="IPR003593">
    <property type="entry name" value="AAA+_ATPase"/>
</dbReference>
<dbReference type="InterPro" id="IPR027417">
    <property type="entry name" value="P-loop_NTPase"/>
</dbReference>
<accession>A0A927CM36</accession>
<reference evidence="5" key="1">
    <citation type="submission" date="2020-09" db="EMBL/GenBank/DDBJ databases">
        <title>A novel bacterium of genus Paenibacillus, isolated from South China Sea.</title>
        <authorList>
            <person name="Huang H."/>
            <person name="Mo K."/>
            <person name="Hu Y."/>
        </authorList>
    </citation>
    <scope>NUCLEOTIDE SEQUENCE</scope>
    <source>
        <strain evidence="5">IB182493</strain>
    </source>
</reference>
<dbReference type="Pfam" id="PF00005">
    <property type="entry name" value="ABC_tran"/>
    <property type="match status" value="1"/>
</dbReference>
<keyword evidence="1" id="KW-0813">Transport</keyword>
<keyword evidence="3 5" id="KW-0067">ATP-binding</keyword>
<dbReference type="Gene3D" id="3.40.50.300">
    <property type="entry name" value="P-loop containing nucleotide triphosphate hydrolases"/>
    <property type="match status" value="1"/>
</dbReference>
<dbReference type="Proteomes" id="UP000632125">
    <property type="component" value="Unassembled WGS sequence"/>
</dbReference>
<sequence length="314" mass="35237">MGLITFRDVVKKYDTSLIVNYLNFKIEEGEIFGLLGPNGAGKSTTINMLSGLLELSGGDIAVDGRSIRKQPLEVKRRIGLVPQELAIYETLTARENVTFFAKLYGLPGKLLRERVDEALRFVGLLDRAKDKPSTYSGGMKRRLNIACAIMHRPKLIIMDEPTVGIDPQSRNHILESVRELNRLGSTVIYTSHYMEEVDAICSRIGILDQGKLIAVGTKEELKRQAGQAERLVFEIDRRDEPALAEMEGHPGVKRVEESDDGRTLIVTVKDSPSILQDLLFIIQKHGIALRQLTRIEPNLESLFLQMTGRTLRDE</sequence>
<dbReference type="InterPro" id="IPR017871">
    <property type="entry name" value="ABC_transporter-like_CS"/>
</dbReference>
<dbReference type="RefSeq" id="WP_190862699.1">
    <property type="nucleotide sequence ID" value="NZ_JACXIY010000018.1"/>
</dbReference>
<proteinExistence type="predicted"/>
<evidence type="ECO:0000313" key="5">
    <source>
        <dbReference type="EMBL" id="MBD2870069.1"/>
    </source>
</evidence>
<evidence type="ECO:0000256" key="2">
    <source>
        <dbReference type="ARBA" id="ARBA00022741"/>
    </source>
</evidence>
<protein>
    <submittedName>
        <fullName evidence="5">ABC transporter ATP-binding protein</fullName>
    </submittedName>
</protein>
<evidence type="ECO:0000256" key="1">
    <source>
        <dbReference type="ARBA" id="ARBA00022448"/>
    </source>
</evidence>
<dbReference type="SMART" id="SM00382">
    <property type="entry name" value="AAA"/>
    <property type="match status" value="1"/>
</dbReference>
<organism evidence="5 6">
    <name type="scientific">Paenibacillus arenilitoris</name>
    <dbReference type="NCBI Taxonomy" id="2772299"/>
    <lineage>
        <taxon>Bacteria</taxon>
        <taxon>Bacillati</taxon>
        <taxon>Bacillota</taxon>
        <taxon>Bacilli</taxon>
        <taxon>Bacillales</taxon>
        <taxon>Paenibacillaceae</taxon>
        <taxon>Paenibacillus</taxon>
    </lineage>
</organism>
<dbReference type="InterPro" id="IPR025302">
    <property type="entry name" value="DrrA1/2-like_C"/>
</dbReference>
<comment type="caution">
    <text evidence="5">The sequence shown here is derived from an EMBL/GenBank/DDBJ whole genome shotgun (WGS) entry which is preliminary data.</text>
</comment>
<keyword evidence="2" id="KW-0547">Nucleotide-binding</keyword>
<dbReference type="GO" id="GO:0016887">
    <property type="term" value="F:ATP hydrolysis activity"/>
    <property type="evidence" value="ECO:0007669"/>
    <property type="project" value="InterPro"/>
</dbReference>
<dbReference type="GO" id="GO:0005524">
    <property type="term" value="F:ATP binding"/>
    <property type="evidence" value="ECO:0007669"/>
    <property type="project" value="UniProtKB-KW"/>
</dbReference>
<dbReference type="Pfam" id="PF13732">
    <property type="entry name" value="DrrA1-3_C"/>
    <property type="match status" value="1"/>
</dbReference>
<feature type="domain" description="ABC transporter" evidence="4">
    <location>
        <begin position="4"/>
        <end position="234"/>
    </location>
</feature>
<dbReference type="PANTHER" id="PTHR43582">
    <property type="entry name" value="LINEARMYCIN RESISTANCE ATP-BINDING PROTEIN LNRL"/>
    <property type="match status" value="1"/>
</dbReference>
<dbReference type="SUPFAM" id="SSF52540">
    <property type="entry name" value="P-loop containing nucleoside triphosphate hydrolases"/>
    <property type="match status" value="1"/>
</dbReference>
<dbReference type="PROSITE" id="PS50893">
    <property type="entry name" value="ABC_TRANSPORTER_2"/>
    <property type="match status" value="1"/>
</dbReference>
<name>A0A927CM36_9BACL</name>
<evidence type="ECO:0000313" key="6">
    <source>
        <dbReference type="Proteomes" id="UP000632125"/>
    </source>
</evidence>
<dbReference type="PANTHER" id="PTHR43582:SF2">
    <property type="entry name" value="LINEARMYCIN RESISTANCE ATP-BINDING PROTEIN LNRL"/>
    <property type="match status" value="1"/>
</dbReference>
<dbReference type="InterPro" id="IPR003439">
    <property type="entry name" value="ABC_transporter-like_ATP-bd"/>
</dbReference>
<gene>
    <name evidence="5" type="ORF">IDH41_15880</name>
</gene>
<dbReference type="PROSITE" id="PS00211">
    <property type="entry name" value="ABC_TRANSPORTER_1"/>
    <property type="match status" value="1"/>
</dbReference>
<dbReference type="AlphaFoldDB" id="A0A927CM36"/>
<dbReference type="EMBL" id="JACXIY010000018">
    <property type="protein sequence ID" value="MBD2870069.1"/>
    <property type="molecule type" value="Genomic_DNA"/>
</dbReference>